<keyword evidence="1" id="KW-0479">Metal-binding</keyword>
<dbReference type="GO" id="GO:1990204">
    <property type="term" value="C:oxidoreductase complex"/>
    <property type="evidence" value="ECO:0007669"/>
    <property type="project" value="UniProtKB-ARBA"/>
</dbReference>
<dbReference type="GO" id="GO:0051539">
    <property type="term" value="F:4 iron, 4 sulfur cluster binding"/>
    <property type="evidence" value="ECO:0007669"/>
    <property type="project" value="InterPro"/>
</dbReference>
<proteinExistence type="predicted"/>
<evidence type="ECO:0000313" key="7">
    <source>
        <dbReference type="Proteomes" id="UP000237222"/>
    </source>
</evidence>
<keyword evidence="2" id="KW-0408">Iron</keyword>
<dbReference type="PANTHER" id="PTHR43105:SF4">
    <property type="entry name" value="PROTEIN YDEP"/>
    <property type="match status" value="1"/>
</dbReference>
<keyword evidence="6" id="KW-0418">Kinase</keyword>
<dbReference type="GO" id="GO:0016020">
    <property type="term" value="C:membrane"/>
    <property type="evidence" value="ECO:0007669"/>
    <property type="project" value="TreeGrafter"/>
</dbReference>
<dbReference type="SUPFAM" id="SSF50692">
    <property type="entry name" value="ADC-like"/>
    <property type="match status" value="1"/>
</dbReference>
<dbReference type="Proteomes" id="UP000237222">
    <property type="component" value="Unassembled WGS sequence"/>
</dbReference>
<dbReference type="GO" id="GO:0045333">
    <property type="term" value="P:cellular respiration"/>
    <property type="evidence" value="ECO:0007669"/>
    <property type="project" value="UniProtKB-ARBA"/>
</dbReference>
<dbReference type="Gene3D" id="2.40.40.20">
    <property type="match status" value="1"/>
</dbReference>
<evidence type="ECO:0000259" key="5">
    <source>
        <dbReference type="Pfam" id="PF01568"/>
    </source>
</evidence>
<dbReference type="SUPFAM" id="SSF53706">
    <property type="entry name" value="Formate dehydrogenase/DMSO reductase, domains 1-3"/>
    <property type="match status" value="1"/>
</dbReference>
<keyword evidence="6" id="KW-0808">Transferase</keyword>
<evidence type="ECO:0000313" key="6">
    <source>
        <dbReference type="EMBL" id="POP54502.1"/>
    </source>
</evidence>
<accession>A0A2S4HKI1</accession>
<keyword evidence="3" id="KW-0411">Iron-sulfur</keyword>
<feature type="domain" description="Molybdopterin dinucleotide-binding" evidence="5">
    <location>
        <begin position="615"/>
        <end position="715"/>
    </location>
</feature>
<dbReference type="InterPro" id="IPR037951">
    <property type="entry name" value="MopB_CT_YdeP"/>
</dbReference>
<dbReference type="PANTHER" id="PTHR43105">
    <property type="entry name" value="RESPIRATORY NITRATE REDUCTASE"/>
    <property type="match status" value="1"/>
</dbReference>
<dbReference type="GO" id="GO:0016301">
    <property type="term" value="F:kinase activity"/>
    <property type="evidence" value="ECO:0007669"/>
    <property type="project" value="UniProtKB-KW"/>
</dbReference>
<sequence length="736" mass="80121">MKVIGGGPKKVLYTLNTARKIGLLNSAKALNSKNACKACGLGMGGQRGGMTNELDEFPSVCNKSIQAQSTDIQPPIPAEVFGHSLTEFRALSARELETLGRLGKPIYKAAGEDRYRVVDWDWALDKAAAGLAAVAPQRSFFYSSGRSSNEAGFVLQLMARLYGTNNISNCSYYCHQATGEALGNTVGTGTATVELEDIAHCDLFFLIGANPASNHPRLLHKLIGLRRRGGTVVVINPLREAGLVQFAAPKMISSMIKGGDEVASIYLQPKTGSDIAVFTAIAKAVIEKGGCAIDFIERYCSGFPELSAHIESQSWSELLDRCGLDHTEIDLVATLYLGSEKAIFAWGMGMTHHRHGVDNIEWISNLALLRGMVGKPHAGLLPLRGHSNVQGIGTIGVKPVLSKDVFQRIEDCFGVTLPTERGMHTLESLERAYDGGIDAALIMGGNLYEASPDSVWSAKALDNIGLKVFLTTTLNRGHITGIDRGEALILPVCARDEEPEPTTQESMFNYVRLSDGGIERIASVRSEVAVLADIAARLMPDCPVNFTEFKRHQNVRQAIARVVPGMEELADIDVAKREFMVRGRIKHRPEFSTDNGKANFVVPTGPVSDPQSRPFTLMTIRSEGQFNSIIYEESDSYRGVSHRWTVLLNQQDALELGVKEGDRVDLCSDFGKMESVDVKLFNLPRHCVAAYYPEANMLSSRLTDPRSHTPQFKSISVSIVASRLSKDGSVAHVEAG</sequence>
<dbReference type="GO" id="GO:0008863">
    <property type="term" value="F:formate dehydrogenase (NAD+) activity"/>
    <property type="evidence" value="ECO:0007669"/>
    <property type="project" value="InterPro"/>
</dbReference>
<dbReference type="NCBIfam" id="TIGR01701">
    <property type="entry name" value="Fdhalpha-like"/>
    <property type="match status" value="1"/>
</dbReference>
<dbReference type="Gene3D" id="3.40.228.10">
    <property type="entry name" value="Dimethylsulfoxide Reductase, domain 2"/>
    <property type="match status" value="1"/>
</dbReference>
<organism evidence="6 7">
    <name type="scientific">Zhongshania marina</name>
    <dbReference type="NCBI Taxonomy" id="2304603"/>
    <lineage>
        <taxon>Bacteria</taxon>
        <taxon>Pseudomonadati</taxon>
        <taxon>Pseudomonadota</taxon>
        <taxon>Gammaproteobacteria</taxon>
        <taxon>Cellvibrionales</taxon>
        <taxon>Spongiibacteraceae</taxon>
        <taxon>Zhongshania</taxon>
    </lineage>
</organism>
<evidence type="ECO:0000259" key="4">
    <source>
        <dbReference type="Pfam" id="PF00384"/>
    </source>
</evidence>
<comment type="caution">
    <text evidence="6">The sequence shown here is derived from an EMBL/GenBank/DDBJ whole genome shotgun (WGS) entry which is preliminary data.</text>
</comment>
<dbReference type="InterPro" id="IPR006656">
    <property type="entry name" value="Mopterin_OxRdtase"/>
</dbReference>
<gene>
    <name evidence="6" type="ORF">C0068_01575</name>
</gene>
<dbReference type="InterPro" id="IPR006657">
    <property type="entry name" value="MoPterin_dinucl-bd_dom"/>
</dbReference>
<dbReference type="PIRSF" id="PIRSF000144">
    <property type="entry name" value="CbbBc"/>
    <property type="match status" value="1"/>
</dbReference>
<reference evidence="6" key="1">
    <citation type="submission" date="2018-01" db="EMBL/GenBank/DDBJ databases">
        <authorList>
            <person name="Yu X.-D."/>
        </authorList>
    </citation>
    <scope>NUCLEOTIDE SEQUENCE</scope>
    <source>
        <strain evidence="6">ZX-21</strain>
    </source>
</reference>
<dbReference type="InterPro" id="IPR010046">
    <property type="entry name" value="Mopterin_OxRdtse_a_bac"/>
</dbReference>
<dbReference type="EMBL" id="PQGG01000005">
    <property type="protein sequence ID" value="POP54502.1"/>
    <property type="molecule type" value="Genomic_DNA"/>
</dbReference>
<dbReference type="CDD" id="cd02787">
    <property type="entry name" value="MopB_CT_ydeP"/>
    <property type="match status" value="1"/>
</dbReference>
<dbReference type="RefSeq" id="WP_103682743.1">
    <property type="nucleotide sequence ID" value="NZ_PQGG01000005.1"/>
</dbReference>
<dbReference type="Pfam" id="PF01568">
    <property type="entry name" value="Molydop_binding"/>
    <property type="match status" value="1"/>
</dbReference>
<evidence type="ECO:0000256" key="2">
    <source>
        <dbReference type="ARBA" id="ARBA00023004"/>
    </source>
</evidence>
<dbReference type="GO" id="GO:0043546">
    <property type="term" value="F:molybdopterin cofactor binding"/>
    <property type="evidence" value="ECO:0007669"/>
    <property type="project" value="InterPro"/>
</dbReference>
<dbReference type="InterPro" id="IPR009010">
    <property type="entry name" value="Asp_de-COase-like_dom_sf"/>
</dbReference>
<dbReference type="Gene3D" id="3.40.50.740">
    <property type="match status" value="1"/>
</dbReference>
<protein>
    <submittedName>
        <fullName evidence="6">Histidine kinase</fullName>
    </submittedName>
</protein>
<dbReference type="GO" id="GO:0030151">
    <property type="term" value="F:molybdenum ion binding"/>
    <property type="evidence" value="ECO:0007669"/>
    <property type="project" value="InterPro"/>
</dbReference>
<evidence type="ECO:0000256" key="3">
    <source>
        <dbReference type="ARBA" id="ARBA00023014"/>
    </source>
</evidence>
<dbReference type="Pfam" id="PF00384">
    <property type="entry name" value="Molybdopterin"/>
    <property type="match status" value="1"/>
</dbReference>
<dbReference type="InterPro" id="IPR050123">
    <property type="entry name" value="Prok_molybdopt-oxidoreductase"/>
</dbReference>
<name>A0A2S4HKI1_9GAMM</name>
<dbReference type="AlphaFoldDB" id="A0A2S4HKI1"/>
<dbReference type="OrthoDB" id="5287431at2"/>
<evidence type="ECO:0000256" key="1">
    <source>
        <dbReference type="ARBA" id="ARBA00022723"/>
    </source>
</evidence>
<feature type="domain" description="Molybdopterin oxidoreductase" evidence="4">
    <location>
        <begin position="101"/>
        <end position="465"/>
    </location>
</feature>